<protein>
    <recommendedName>
        <fullName evidence="3">Trehalose-phosphatase</fullName>
    </recommendedName>
</protein>
<comment type="caution">
    <text evidence="1">The sequence shown here is derived from an EMBL/GenBank/DDBJ whole genome shotgun (WGS) entry which is preliminary data.</text>
</comment>
<gene>
    <name evidence="1" type="ORF">V6N11_059011</name>
</gene>
<reference evidence="1 2" key="1">
    <citation type="journal article" date="2024" name="G3 (Bethesda)">
        <title>Genome assembly of Hibiscus sabdariffa L. provides insights into metabolisms of medicinal natural products.</title>
        <authorList>
            <person name="Kim T."/>
        </authorList>
    </citation>
    <scope>NUCLEOTIDE SEQUENCE [LARGE SCALE GENOMIC DNA]</scope>
    <source>
        <strain evidence="1">TK-2024</strain>
        <tissue evidence="1">Old leaves</tissue>
    </source>
</reference>
<evidence type="ECO:0000313" key="2">
    <source>
        <dbReference type="Proteomes" id="UP001396334"/>
    </source>
</evidence>
<sequence length="104" mass="11120">MVESGKQADFVLCIGDDIYDEEMFEIINGVISTNVLSSNTSIFAYTVGQNQMYAPQGGRGPIPRTCFMVRKCGTHAIRSESDATHTTDFGAAAGGGPVFFACDL</sequence>
<name>A0ABR2U659_9ROSI</name>
<organism evidence="1 2">
    <name type="scientific">Hibiscus sabdariffa</name>
    <name type="common">roselle</name>
    <dbReference type="NCBI Taxonomy" id="183260"/>
    <lineage>
        <taxon>Eukaryota</taxon>
        <taxon>Viridiplantae</taxon>
        <taxon>Streptophyta</taxon>
        <taxon>Embryophyta</taxon>
        <taxon>Tracheophyta</taxon>
        <taxon>Spermatophyta</taxon>
        <taxon>Magnoliopsida</taxon>
        <taxon>eudicotyledons</taxon>
        <taxon>Gunneridae</taxon>
        <taxon>Pentapetalae</taxon>
        <taxon>rosids</taxon>
        <taxon>malvids</taxon>
        <taxon>Malvales</taxon>
        <taxon>Malvaceae</taxon>
        <taxon>Malvoideae</taxon>
        <taxon>Hibiscus</taxon>
    </lineage>
</organism>
<keyword evidence="2" id="KW-1185">Reference proteome</keyword>
<proteinExistence type="predicted"/>
<evidence type="ECO:0008006" key="3">
    <source>
        <dbReference type="Google" id="ProtNLM"/>
    </source>
</evidence>
<dbReference type="EMBL" id="JBBPBN010000002">
    <property type="protein sequence ID" value="KAK9045122.1"/>
    <property type="molecule type" value="Genomic_DNA"/>
</dbReference>
<dbReference type="Proteomes" id="UP001396334">
    <property type="component" value="Unassembled WGS sequence"/>
</dbReference>
<evidence type="ECO:0000313" key="1">
    <source>
        <dbReference type="EMBL" id="KAK9045122.1"/>
    </source>
</evidence>
<accession>A0ABR2U659</accession>